<dbReference type="AlphaFoldDB" id="A0A939HFH1"/>
<accession>A0A939HFH1</accession>
<reference evidence="1" key="1">
    <citation type="submission" date="2021-03" db="EMBL/GenBank/DDBJ databases">
        <title>A new species, PO-11, isolated from a karst cave deposit.</title>
        <authorList>
            <person name="Zhaoxiaoyong W."/>
        </authorList>
    </citation>
    <scope>NUCLEOTIDE SEQUENCE</scope>
    <source>
        <strain evidence="1">PO-11</strain>
    </source>
</reference>
<dbReference type="Proteomes" id="UP000664164">
    <property type="component" value="Unassembled WGS sequence"/>
</dbReference>
<name>A0A939HFH1_9MICC</name>
<organism evidence="1 2">
    <name type="scientific">Arthrobacter cavernae</name>
    <dbReference type="NCBI Taxonomy" id="2817681"/>
    <lineage>
        <taxon>Bacteria</taxon>
        <taxon>Bacillati</taxon>
        <taxon>Actinomycetota</taxon>
        <taxon>Actinomycetes</taxon>
        <taxon>Micrococcales</taxon>
        <taxon>Micrococcaceae</taxon>
        <taxon>Arthrobacter</taxon>
    </lineage>
</organism>
<evidence type="ECO:0000313" key="2">
    <source>
        <dbReference type="Proteomes" id="UP000664164"/>
    </source>
</evidence>
<dbReference type="EMBL" id="JAFNLL010000031">
    <property type="protein sequence ID" value="MBO1268941.1"/>
    <property type="molecule type" value="Genomic_DNA"/>
</dbReference>
<comment type="caution">
    <text evidence="1">The sequence shown here is derived from an EMBL/GenBank/DDBJ whole genome shotgun (WGS) entry which is preliminary data.</text>
</comment>
<evidence type="ECO:0000313" key="1">
    <source>
        <dbReference type="EMBL" id="MBO1268941.1"/>
    </source>
</evidence>
<protein>
    <submittedName>
        <fullName evidence="1">Uncharacterized protein</fullName>
    </submittedName>
</protein>
<proteinExistence type="predicted"/>
<dbReference type="RefSeq" id="WP_207616797.1">
    <property type="nucleotide sequence ID" value="NZ_JAFNLL010000031.1"/>
</dbReference>
<gene>
    <name evidence="1" type="ORF">J1902_13345</name>
</gene>
<sequence length="250" mass="28697">MDLMSAFEPAIQDDSGYRVRNIDLEFLGITHDSARLVVVKECPLGMDPPTYEIFFSMLADALDRQSVTDADVRIKGSSVRFFSGAHKEMPFDRQELKNLYQKSHGEPPQDECLDAIESRISLQWPESQQRPLRRMFDVMYRTGIDWQMSDYDIQISSNQIVNLVKRGLKLDDRDSDMSSIFHSTYDFVEKEYIDRFALEVSVWIDRVIDLVGRPVSAACFESSGPPPKTGMLSSHYRDDDWIVMKGSGFV</sequence>
<keyword evidence="2" id="KW-1185">Reference proteome</keyword>